<dbReference type="SUPFAM" id="SSF46689">
    <property type="entry name" value="Homeodomain-like"/>
    <property type="match status" value="1"/>
</dbReference>
<dbReference type="InParanoid" id="A0A162TXG7"/>
<keyword evidence="2" id="KW-0238">DNA-binding</keyword>
<dbReference type="VEuPathDB" id="FungiDB:PHYBLDRAFT_170438"/>
<sequence>MSSFKIVYEGGQEKSVNEDSSQALSHIIDEDYNGLETIATHSQFLESRNGDRISEVSESAQTENQVGSPSIPPPKRSKTTRQFFKLKDEKLLSAKAAAKQLNVSARVTQHWVKKYDENPDNLFNHGKKGRKKGLTDEHRKCIKEFITEDTSVYVKDVMDHLVLVFGKINVSKETVRRFIANECNLTFKKVYKQPVAKNTFCKPVRKM</sequence>
<dbReference type="RefSeq" id="XP_018289822.1">
    <property type="nucleotide sequence ID" value="XM_018436347.1"/>
</dbReference>
<keyword evidence="3" id="KW-1185">Reference proteome</keyword>
<evidence type="ECO:0000313" key="3">
    <source>
        <dbReference type="Proteomes" id="UP000077315"/>
    </source>
</evidence>
<accession>A0A162TXG7</accession>
<organism evidence="2 3">
    <name type="scientific">Phycomyces blakesleeanus (strain ATCC 8743b / DSM 1359 / FGSC 10004 / NBRC 33097 / NRRL 1555)</name>
    <dbReference type="NCBI Taxonomy" id="763407"/>
    <lineage>
        <taxon>Eukaryota</taxon>
        <taxon>Fungi</taxon>
        <taxon>Fungi incertae sedis</taxon>
        <taxon>Mucoromycota</taxon>
        <taxon>Mucoromycotina</taxon>
        <taxon>Mucoromycetes</taxon>
        <taxon>Mucorales</taxon>
        <taxon>Phycomycetaceae</taxon>
        <taxon>Phycomyces</taxon>
    </lineage>
</organism>
<dbReference type="GO" id="GO:0003677">
    <property type="term" value="F:DNA binding"/>
    <property type="evidence" value="ECO:0007669"/>
    <property type="project" value="UniProtKB-KW"/>
</dbReference>
<keyword evidence="2" id="KW-0371">Homeobox</keyword>
<protein>
    <submittedName>
        <fullName evidence="2">Homeodomain-like DNA binding domain-containing transcription factor</fullName>
    </submittedName>
</protein>
<dbReference type="Proteomes" id="UP000077315">
    <property type="component" value="Unassembled WGS sequence"/>
</dbReference>
<name>A0A162TXG7_PHYB8</name>
<gene>
    <name evidence="2" type="ORF">PHYBLDRAFT_170438</name>
</gene>
<proteinExistence type="predicted"/>
<evidence type="ECO:0000313" key="2">
    <source>
        <dbReference type="EMBL" id="OAD71782.1"/>
    </source>
</evidence>
<dbReference type="GeneID" id="28997253"/>
<dbReference type="STRING" id="763407.A0A162TXG7"/>
<feature type="compositionally biased region" description="Polar residues" evidence="1">
    <location>
        <begin position="56"/>
        <end position="68"/>
    </location>
</feature>
<evidence type="ECO:0000256" key="1">
    <source>
        <dbReference type="SAM" id="MobiDB-lite"/>
    </source>
</evidence>
<dbReference type="InterPro" id="IPR009057">
    <property type="entry name" value="Homeodomain-like_sf"/>
</dbReference>
<reference evidence="3" key="1">
    <citation type="submission" date="2015-06" db="EMBL/GenBank/DDBJ databases">
        <title>Expansion of signal transduction pathways in fungi by whole-genome duplication.</title>
        <authorList>
            <consortium name="DOE Joint Genome Institute"/>
            <person name="Corrochano L.M."/>
            <person name="Kuo A."/>
            <person name="Marcet-Houben M."/>
            <person name="Polaino S."/>
            <person name="Salamov A."/>
            <person name="Villalobos J.M."/>
            <person name="Alvarez M.I."/>
            <person name="Avalos J."/>
            <person name="Benito E.P."/>
            <person name="Benoit I."/>
            <person name="Burger G."/>
            <person name="Camino L.P."/>
            <person name="Canovas D."/>
            <person name="Cerda-Olmedo E."/>
            <person name="Cheng J.-F."/>
            <person name="Dominguez A."/>
            <person name="Elias M."/>
            <person name="Eslava A.P."/>
            <person name="Glaser F."/>
            <person name="Grimwood J."/>
            <person name="Gutierrez G."/>
            <person name="Heitman J."/>
            <person name="Henrissat B."/>
            <person name="Iturriaga E.A."/>
            <person name="Lang B.F."/>
            <person name="Lavin J.L."/>
            <person name="Lee S."/>
            <person name="Li W."/>
            <person name="Lindquist E."/>
            <person name="Lopez-Garcia S."/>
            <person name="Luque E.M."/>
            <person name="Marcos A.T."/>
            <person name="Martin J."/>
            <person name="McCluskey K."/>
            <person name="Medina H.R."/>
            <person name="Miralles-Duran A."/>
            <person name="Miyazaki A."/>
            <person name="Munoz-Torres E."/>
            <person name="Oguiza J.A."/>
            <person name="Ohm R."/>
            <person name="Olmedo M."/>
            <person name="Orejas M."/>
            <person name="Ortiz-Castellanos L."/>
            <person name="Pisabarro A.G."/>
            <person name="Rodriguez-Romero J."/>
            <person name="Ruiz-Herrera J."/>
            <person name="Ruiz-Vazquez R."/>
            <person name="Sanz C."/>
            <person name="Schackwitz W."/>
            <person name="Schmutz J."/>
            <person name="Shahriari M."/>
            <person name="Shelest E."/>
            <person name="Silva-Franco F."/>
            <person name="Soanes D."/>
            <person name="Syed K."/>
            <person name="Tagua V.G."/>
            <person name="Talbot N.J."/>
            <person name="Thon M."/>
            <person name="De vries R.P."/>
            <person name="Wiebenga A."/>
            <person name="Yadav J.S."/>
            <person name="Braun E.L."/>
            <person name="Baker S."/>
            <person name="Garre V."/>
            <person name="Horwitz B."/>
            <person name="Torres-Martinez S."/>
            <person name="Idnurm A."/>
            <person name="Herrera-Estrella A."/>
            <person name="Gabaldon T."/>
            <person name="Grigoriev I.V."/>
        </authorList>
    </citation>
    <scope>NUCLEOTIDE SEQUENCE [LARGE SCALE GENOMIC DNA]</scope>
    <source>
        <strain evidence="3">NRRL 1555(-)</strain>
    </source>
</reference>
<dbReference type="AlphaFoldDB" id="A0A162TXG7"/>
<feature type="region of interest" description="Disordered" evidence="1">
    <location>
        <begin position="54"/>
        <end position="78"/>
    </location>
</feature>
<dbReference type="EMBL" id="KV440985">
    <property type="protein sequence ID" value="OAD71782.1"/>
    <property type="molecule type" value="Genomic_DNA"/>
</dbReference>